<reference evidence="15 16" key="1">
    <citation type="submission" date="2015-01" db="EMBL/GenBank/DDBJ databases">
        <title>Draft genome of the acidophilic iron oxidizer Ferrimicrobium acidiphilum strain T23.</title>
        <authorList>
            <person name="Poehlein A."/>
            <person name="Eisen S."/>
            <person name="Schloemann M."/>
            <person name="Johnson B.D."/>
            <person name="Daniel R."/>
            <person name="Muehling M."/>
        </authorList>
    </citation>
    <scope>NUCLEOTIDE SEQUENCE [LARGE SCALE GENOMIC DNA]</scope>
    <source>
        <strain evidence="15 16">T23</strain>
    </source>
</reference>
<comment type="similarity">
    <text evidence="14">Belongs to the UbiA prenyltransferase family. Protoheme IX farnesyltransferase subfamily.</text>
</comment>
<dbReference type="GeneID" id="78373516"/>
<dbReference type="NCBIfam" id="TIGR01473">
    <property type="entry name" value="cyoE_ctaB"/>
    <property type="match status" value="1"/>
</dbReference>
<evidence type="ECO:0000256" key="8">
    <source>
        <dbReference type="ARBA" id="ARBA00023133"/>
    </source>
</evidence>
<dbReference type="GO" id="GO:0005886">
    <property type="term" value="C:plasma membrane"/>
    <property type="evidence" value="ECO:0007669"/>
    <property type="project" value="UniProtKB-SubCell"/>
</dbReference>
<comment type="miscellaneous">
    <text evidence="14">Carbon 2 of the heme B porphyrin ring is defined according to the Fischer nomenclature.</text>
</comment>
<evidence type="ECO:0000256" key="9">
    <source>
        <dbReference type="ARBA" id="ARBA00023136"/>
    </source>
</evidence>
<dbReference type="OrthoDB" id="9814417at2"/>
<keyword evidence="7 14" id="KW-1133">Transmembrane helix</keyword>
<dbReference type="Proteomes" id="UP000032336">
    <property type="component" value="Unassembled WGS sequence"/>
</dbReference>
<dbReference type="FunFam" id="1.10.357.140:FF:000001">
    <property type="entry name" value="Protoheme IX farnesyltransferase"/>
    <property type="match status" value="1"/>
</dbReference>
<evidence type="ECO:0000313" key="16">
    <source>
        <dbReference type="Proteomes" id="UP000032336"/>
    </source>
</evidence>
<dbReference type="CDD" id="cd13957">
    <property type="entry name" value="PT_UbiA_Cox10"/>
    <property type="match status" value="1"/>
</dbReference>
<feature type="transmembrane region" description="Helical" evidence="14">
    <location>
        <begin position="90"/>
        <end position="115"/>
    </location>
</feature>
<evidence type="ECO:0000313" key="15">
    <source>
        <dbReference type="EMBL" id="KJE75790.1"/>
    </source>
</evidence>
<dbReference type="InterPro" id="IPR000537">
    <property type="entry name" value="UbiA_prenyltransferase"/>
</dbReference>
<comment type="catalytic activity">
    <reaction evidence="13 14">
        <text>heme b + (2E,6E)-farnesyl diphosphate + H2O = Fe(II)-heme o + diphosphate</text>
        <dbReference type="Rhea" id="RHEA:28070"/>
        <dbReference type="ChEBI" id="CHEBI:15377"/>
        <dbReference type="ChEBI" id="CHEBI:33019"/>
        <dbReference type="ChEBI" id="CHEBI:60344"/>
        <dbReference type="ChEBI" id="CHEBI:60530"/>
        <dbReference type="ChEBI" id="CHEBI:175763"/>
        <dbReference type="EC" id="2.5.1.141"/>
    </reaction>
</comment>
<feature type="transmembrane region" description="Helical" evidence="14">
    <location>
        <begin position="223"/>
        <end position="241"/>
    </location>
</feature>
<evidence type="ECO:0000256" key="4">
    <source>
        <dbReference type="ARBA" id="ARBA00022475"/>
    </source>
</evidence>
<evidence type="ECO:0000256" key="6">
    <source>
        <dbReference type="ARBA" id="ARBA00022692"/>
    </source>
</evidence>
<dbReference type="UniPathway" id="UPA00834">
    <property type="reaction ID" value="UER00712"/>
</dbReference>
<dbReference type="InterPro" id="IPR006369">
    <property type="entry name" value="Protohaem_IX_farnesylTrfase"/>
</dbReference>
<proteinExistence type="inferred from homology"/>
<dbReference type="AlphaFoldDB" id="A0A0D8FRA3"/>
<dbReference type="InterPro" id="IPR044878">
    <property type="entry name" value="UbiA_sf"/>
</dbReference>
<dbReference type="GO" id="GO:0008495">
    <property type="term" value="F:protoheme IX farnesyltransferase activity"/>
    <property type="evidence" value="ECO:0007669"/>
    <property type="project" value="UniProtKB-UniRule"/>
</dbReference>
<dbReference type="PROSITE" id="PS00943">
    <property type="entry name" value="UBIA"/>
    <property type="match status" value="1"/>
</dbReference>
<comment type="pathway">
    <text evidence="2 14">Porphyrin-containing compound metabolism; heme O biosynthesis; heme O from protoheme: step 1/1.</text>
</comment>
<evidence type="ECO:0000256" key="10">
    <source>
        <dbReference type="ARBA" id="ARBA00030253"/>
    </source>
</evidence>
<keyword evidence="6 14" id="KW-0812">Transmembrane</keyword>
<comment type="caution">
    <text evidence="15">The sequence shown here is derived from an EMBL/GenBank/DDBJ whole genome shotgun (WGS) entry which is preliminary data.</text>
</comment>
<feature type="transmembrane region" description="Helical" evidence="14">
    <location>
        <begin position="50"/>
        <end position="70"/>
    </location>
</feature>
<evidence type="ECO:0000256" key="11">
    <source>
        <dbReference type="ARBA" id="ARBA00040810"/>
    </source>
</evidence>
<protein>
    <recommendedName>
        <fullName evidence="11 14">Protoheme IX farnesyltransferase</fullName>
        <ecNumber evidence="3 14">2.5.1.141</ecNumber>
    </recommendedName>
    <alternativeName>
        <fullName evidence="12 14">Heme B farnesyltransferase</fullName>
    </alternativeName>
    <alternativeName>
        <fullName evidence="10 14">Heme O synthase</fullName>
    </alternativeName>
</protein>
<feature type="transmembrane region" description="Helical" evidence="14">
    <location>
        <begin position="174"/>
        <end position="195"/>
    </location>
</feature>
<dbReference type="PANTHER" id="PTHR43448:SF7">
    <property type="entry name" value="4-HYDROXYBENZOATE SOLANESYLTRANSFERASE"/>
    <property type="match status" value="1"/>
</dbReference>
<keyword evidence="5 14" id="KW-0808">Transferase</keyword>
<gene>
    <name evidence="14 15" type="primary">ctaB</name>
    <name evidence="15" type="ORF">FEAC_24930</name>
</gene>
<organism evidence="15 16">
    <name type="scientific">Ferrimicrobium acidiphilum DSM 19497</name>
    <dbReference type="NCBI Taxonomy" id="1121877"/>
    <lineage>
        <taxon>Bacteria</taxon>
        <taxon>Bacillati</taxon>
        <taxon>Actinomycetota</taxon>
        <taxon>Acidimicrobiia</taxon>
        <taxon>Acidimicrobiales</taxon>
        <taxon>Acidimicrobiaceae</taxon>
        <taxon>Ferrimicrobium</taxon>
    </lineage>
</organism>
<dbReference type="HAMAP" id="MF_00154">
    <property type="entry name" value="CyoE_CtaB"/>
    <property type="match status" value="1"/>
</dbReference>
<keyword evidence="9 14" id="KW-0472">Membrane</keyword>
<dbReference type="EMBL" id="JXUW01000029">
    <property type="protein sequence ID" value="KJE75790.1"/>
    <property type="molecule type" value="Genomic_DNA"/>
</dbReference>
<evidence type="ECO:0000256" key="14">
    <source>
        <dbReference type="HAMAP-Rule" id="MF_00154"/>
    </source>
</evidence>
<dbReference type="EC" id="2.5.1.141" evidence="3 14"/>
<dbReference type="eggNOG" id="COG0109">
    <property type="taxonomic scope" value="Bacteria"/>
</dbReference>
<feature type="transmembrane region" description="Helical" evidence="14">
    <location>
        <begin position="247"/>
        <end position="266"/>
    </location>
</feature>
<dbReference type="Pfam" id="PF01040">
    <property type="entry name" value="UbiA"/>
    <property type="match status" value="1"/>
</dbReference>
<accession>A0A0D8FRA3</accession>
<name>A0A0D8FRA3_9ACTN</name>
<evidence type="ECO:0000256" key="1">
    <source>
        <dbReference type="ARBA" id="ARBA00004651"/>
    </source>
</evidence>
<keyword evidence="16" id="KW-1185">Reference proteome</keyword>
<feature type="transmembrane region" description="Helical" evidence="14">
    <location>
        <begin position="149"/>
        <end position="168"/>
    </location>
</feature>
<keyword evidence="4 14" id="KW-1003">Cell membrane</keyword>
<dbReference type="STRING" id="1121877.FEAC_24930"/>
<comment type="subcellular location">
    <subcellularLocation>
        <location evidence="1 14">Cell membrane</location>
        <topology evidence="1 14">Multi-pass membrane protein</topology>
    </subcellularLocation>
</comment>
<dbReference type="NCBIfam" id="NF003349">
    <property type="entry name" value="PRK04375.1-2"/>
    <property type="match status" value="1"/>
</dbReference>
<comment type="function">
    <text evidence="14">Converts heme B (protoheme IX) to heme O by substitution of the vinyl group on carbon 2 of heme B porphyrin ring with a hydroxyethyl farnesyl side group.</text>
</comment>
<feature type="transmembrane region" description="Helical" evidence="14">
    <location>
        <begin position="278"/>
        <end position="298"/>
    </location>
</feature>
<dbReference type="PANTHER" id="PTHR43448">
    <property type="entry name" value="PROTOHEME IX FARNESYLTRANSFERASE, MITOCHONDRIAL"/>
    <property type="match status" value="1"/>
</dbReference>
<evidence type="ECO:0000256" key="13">
    <source>
        <dbReference type="ARBA" id="ARBA00047690"/>
    </source>
</evidence>
<evidence type="ECO:0000256" key="3">
    <source>
        <dbReference type="ARBA" id="ARBA00012292"/>
    </source>
</evidence>
<evidence type="ECO:0000256" key="5">
    <source>
        <dbReference type="ARBA" id="ARBA00022679"/>
    </source>
</evidence>
<dbReference type="RefSeq" id="WP_035390391.1">
    <property type="nucleotide sequence ID" value="NZ_JQKF01000024.1"/>
</dbReference>
<dbReference type="InterPro" id="IPR030470">
    <property type="entry name" value="UbiA_prenylTrfase_CS"/>
</dbReference>
<dbReference type="GO" id="GO:0048034">
    <property type="term" value="P:heme O biosynthetic process"/>
    <property type="evidence" value="ECO:0007669"/>
    <property type="project" value="UniProtKB-UniRule"/>
</dbReference>
<evidence type="ECO:0000256" key="2">
    <source>
        <dbReference type="ARBA" id="ARBA00004919"/>
    </source>
</evidence>
<feature type="transmembrane region" description="Helical" evidence="14">
    <location>
        <begin position="121"/>
        <end position="142"/>
    </location>
</feature>
<evidence type="ECO:0000256" key="12">
    <source>
        <dbReference type="ARBA" id="ARBA00042475"/>
    </source>
</evidence>
<dbReference type="Gene3D" id="1.10.357.140">
    <property type="entry name" value="UbiA prenyltransferase"/>
    <property type="match status" value="1"/>
</dbReference>
<sequence length="301" mass="32442">MRTLPLSEGNWDWTKTVKGYVGLTKPRIIELLLITTVPAMVVAKHGLPSLWSIVITVAGGTLAAGGANAVNMWYDRDIDALMKRTKNRPLVTGAVSPTGALIFAIALEAVAFAMLSFGDNVLSASLALLAALFYVFIYTMWLKRSTSQNIVIGGAAGAVPVLVGWAAVTDSLSLAAWLMFLVIFIWTPPHFWGLAFRYSDDYSAAGVPMLPSVATRKRSARDILIYTFVLAITTGALGFAAHLGWVYAVAAVALNAGFIGYALKLYRDLTPKVAMRLFSYSITYLSLLFIGMAVDVAVRGH</sequence>
<dbReference type="PATRIC" id="fig|1121877.4.peg.2779"/>
<keyword evidence="8 14" id="KW-0350">Heme biosynthesis</keyword>
<evidence type="ECO:0000256" key="7">
    <source>
        <dbReference type="ARBA" id="ARBA00022989"/>
    </source>
</evidence>